<protein>
    <submittedName>
        <fullName evidence="2">Uncharacterized protein</fullName>
    </submittedName>
</protein>
<evidence type="ECO:0000256" key="1">
    <source>
        <dbReference type="SAM" id="MobiDB-lite"/>
    </source>
</evidence>
<accession>A0A182LS36</accession>
<keyword evidence="3" id="KW-1185">Reference proteome</keyword>
<sequence length="149" mass="16929">MLRQEYTSTRKVKEQMRNKHTKSDECDQPRGWTENGINRNFGHQLSQYAPEAQEAQSTGPARLSRDGRQADVDASGRLDNLTCEDGFGWDQDEQAADIKQRIVCECCANNHASQSRSLPVRTRWNWGSKSKHTTSTSWLLFLAARSLGQ</sequence>
<dbReference type="Proteomes" id="UP000075883">
    <property type="component" value="Unassembled WGS sequence"/>
</dbReference>
<evidence type="ECO:0000313" key="2">
    <source>
        <dbReference type="EnsemblMetazoa" id="ACUA000580-PA"/>
    </source>
</evidence>
<feature type="compositionally biased region" description="Polar residues" evidence="1">
    <location>
        <begin position="35"/>
        <end position="47"/>
    </location>
</feature>
<dbReference type="EMBL" id="AXCM01019056">
    <property type="status" value="NOT_ANNOTATED_CDS"/>
    <property type="molecule type" value="Genomic_DNA"/>
</dbReference>
<dbReference type="EnsemblMetazoa" id="ACUA000580-RA">
    <property type="protein sequence ID" value="ACUA000580-PA"/>
    <property type="gene ID" value="ACUA000580"/>
</dbReference>
<name>A0A182LS36_9DIPT</name>
<feature type="region of interest" description="Disordered" evidence="1">
    <location>
        <begin position="1"/>
        <end position="71"/>
    </location>
</feature>
<dbReference type="VEuPathDB" id="VectorBase:ACUA000580"/>
<evidence type="ECO:0000313" key="3">
    <source>
        <dbReference type="Proteomes" id="UP000075883"/>
    </source>
</evidence>
<organism evidence="2 3">
    <name type="scientific">Anopheles culicifacies</name>
    <dbReference type="NCBI Taxonomy" id="139723"/>
    <lineage>
        <taxon>Eukaryota</taxon>
        <taxon>Metazoa</taxon>
        <taxon>Ecdysozoa</taxon>
        <taxon>Arthropoda</taxon>
        <taxon>Hexapoda</taxon>
        <taxon>Insecta</taxon>
        <taxon>Pterygota</taxon>
        <taxon>Neoptera</taxon>
        <taxon>Endopterygota</taxon>
        <taxon>Diptera</taxon>
        <taxon>Nematocera</taxon>
        <taxon>Culicoidea</taxon>
        <taxon>Culicidae</taxon>
        <taxon>Anophelinae</taxon>
        <taxon>Anopheles</taxon>
        <taxon>culicifacies species complex</taxon>
    </lineage>
</organism>
<reference evidence="3" key="1">
    <citation type="submission" date="2013-09" db="EMBL/GenBank/DDBJ databases">
        <title>The Genome Sequence of Anopheles culicifacies species A.</title>
        <authorList>
            <consortium name="The Broad Institute Genomics Platform"/>
            <person name="Neafsey D.E."/>
            <person name="Besansky N."/>
            <person name="Howell P."/>
            <person name="Walton C."/>
            <person name="Young S.K."/>
            <person name="Zeng Q."/>
            <person name="Gargeya S."/>
            <person name="Fitzgerald M."/>
            <person name="Haas B."/>
            <person name="Abouelleil A."/>
            <person name="Allen A.W."/>
            <person name="Alvarado L."/>
            <person name="Arachchi H.M."/>
            <person name="Berlin A.M."/>
            <person name="Chapman S.B."/>
            <person name="Gainer-Dewar J."/>
            <person name="Goldberg J."/>
            <person name="Griggs A."/>
            <person name="Gujja S."/>
            <person name="Hansen M."/>
            <person name="Howarth C."/>
            <person name="Imamovic A."/>
            <person name="Ireland A."/>
            <person name="Larimer J."/>
            <person name="McCowan C."/>
            <person name="Murphy C."/>
            <person name="Pearson M."/>
            <person name="Poon T.W."/>
            <person name="Priest M."/>
            <person name="Roberts A."/>
            <person name="Saif S."/>
            <person name="Shea T."/>
            <person name="Sisk P."/>
            <person name="Sykes S."/>
            <person name="Wortman J."/>
            <person name="Nusbaum C."/>
            <person name="Birren B."/>
        </authorList>
    </citation>
    <scope>NUCLEOTIDE SEQUENCE [LARGE SCALE GENOMIC DNA]</scope>
    <source>
        <strain evidence="3">A-37</strain>
    </source>
</reference>
<reference evidence="2" key="2">
    <citation type="submission" date="2020-05" db="UniProtKB">
        <authorList>
            <consortium name="EnsemblMetazoa"/>
        </authorList>
    </citation>
    <scope>IDENTIFICATION</scope>
    <source>
        <strain evidence="2">A-37</strain>
    </source>
</reference>
<feature type="compositionally biased region" description="Basic and acidic residues" evidence="1">
    <location>
        <begin position="11"/>
        <end position="28"/>
    </location>
</feature>
<proteinExistence type="predicted"/>
<dbReference type="AlphaFoldDB" id="A0A182LS36"/>